<sequence>MEQLIGYIKHFVIPFFLVVSLSFTVILILKRILYQYTLPYKHMIIRKSEIFLTEITLSKPDKNTLKYKIAKFKSEIPIHKTWCKDMLIADLIRMESNLKGTAAKNILIIYKRLGLNKYSASLIRDFRIFKKYHGIHHFQELRYKPGISLIKKHLFSSNKVVRSNANIAYLLLSKGDWQAVEKLPIEASIITTIKVMDVLHSENLPIPPNIDKWLHSDNKVVIKLALMSMTFYNYRNKSAEIINLLHHDDISLKNDVVIAIKNLFLNEAEDEILSLYPTETIKIQLQMLETLAVIGSEKTIQFLKNEIIKQQITDLKLKMVFCYNNLDPKGVDVLGTQDPDTQKMINHFRKVEL</sequence>
<accession>A0A3D9G1P0</accession>
<protein>
    <recommendedName>
        <fullName evidence="4">HEAT repeat protein</fullName>
    </recommendedName>
</protein>
<evidence type="ECO:0000313" key="2">
    <source>
        <dbReference type="EMBL" id="RED26482.1"/>
    </source>
</evidence>
<name>A0A3D9G1P0_9FLAO</name>
<dbReference type="EMBL" id="QRDQ01000007">
    <property type="protein sequence ID" value="RED26482.1"/>
    <property type="molecule type" value="Genomic_DNA"/>
</dbReference>
<dbReference type="Proteomes" id="UP000257004">
    <property type="component" value="Unassembled WGS sequence"/>
</dbReference>
<proteinExistence type="predicted"/>
<keyword evidence="3" id="KW-1185">Reference proteome</keyword>
<keyword evidence="1" id="KW-1133">Transmembrane helix</keyword>
<comment type="caution">
    <text evidence="2">The sequence shown here is derived from an EMBL/GenBank/DDBJ whole genome shotgun (WGS) entry which is preliminary data.</text>
</comment>
<feature type="transmembrane region" description="Helical" evidence="1">
    <location>
        <begin position="12"/>
        <end position="33"/>
    </location>
</feature>
<reference evidence="2 3" key="1">
    <citation type="submission" date="2018-07" db="EMBL/GenBank/DDBJ databases">
        <title>Genomic Encyclopedia of Archaeal and Bacterial Type Strains, Phase II (KMG-II): from individual species to whole genera.</title>
        <authorList>
            <person name="Goeker M."/>
        </authorList>
    </citation>
    <scope>NUCLEOTIDE SEQUENCE [LARGE SCALE GENOMIC DNA]</scope>
    <source>
        <strain evidence="2 3">DSM 25795</strain>
    </source>
</reference>
<dbReference type="AlphaFoldDB" id="A0A3D9G1P0"/>
<evidence type="ECO:0000256" key="1">
    <source>
        <dbReference type="SAM" id="Phobius"/>
    </source>
</evidence>
<keyword evidence="1" id="KW-0472">Membrane</keyword>
<dbReference type="RefSeq" id="WP_115886572.1">
    <property type="nucleotide sequence ID" value="NZ_QRDQ01000007.1"/>
</dbReference>
<evidence type="ECO:0000313" key="3">
    <source>
        <dbReference type="Proteomes" id="UP000257004"/>
    </source>
</evidence>
<keyword evidence="1" id="KW-0812">Transmembrane</keyword>
<dbReference type="OrthoDB" id="1374083at2"/>
<evidence type="ECO:0008006" key="4">
    <source>
        <dbReference type="Google" id="ProtNLM"/>
    </source>
</evidence>
<organism evidence="2 3">
    <name type="scientific">Flavobacterium cutihirudinis</name>
    <dbReference type="NCBI Taxonomy" id="1265740"/>
    <lineage>
        <taxon>Bacteria</taxon>
        <taxon>Pseudomonadati</taxon>
        <taxon>Bacteroidota</taxon>
        <taxon>Flavobacteriia</taxon>
        <taxon>Flavobacteriales</taxon>
        <taxon>Flavobacteriaceae</taxon>
        <taxon>Flavobacterium</taxon>
    </lineage>
</organism>
<gene>
    <name evidence="2" type="ORF">BD847_0401</name>
</gene>